<evidence type="ECO:0000313" key="2">
    <source>
        <dbReference type="Proteomes" id="UP000034849"/>
    </source>
</evidence>
<dbReference type="Proteomes" id="UP000034849">
    <property type="component" value="Unassembled WGS sequence"/>
</dbReference>
<gene>
    <name evidence="1" type="ORF">US42_C0022G0004</name>
</gene>
<name>A0A0G0JF85_9BACT</name>
<dbReference type="Gene3D" id="3.30.470.20">
    <property type="entry name" value="ATP-grasp fold, B domain"/>
    <property type="match status" value="1"/>
</dbReference>
<reference evidence="1 2" key="1">
    <citation type="journal article" date="2015" name="Nature">
        <title>rRNA introns, odd ribosomes, and small enigmatic genomes across a large radiation of phyla.</title>
        <authorList>
            <person name="Brown C.T."/>
            <person name="Hug L.A."/>
            <person name="Thomas B.C."/>
            <person name="Sharon I."/>
            <person name="Castelle C.J."/>
            <person name="Singh A."/>
            <person name="Wilkins M.J."/>
            <person name="Williams K.H."/>
            <person name="Banfield J.F."/>
        </authorList>
    </citation>
    <scope>NUCLEOTIDE SEQUENCE [LARGE SCALE GENOMIC DNA]</scope>
</reference>
<dbReference type="GO" id="GO:0005524">
    <property type="term" value="F:ATP binding"/>
    <property type="evidence" value="ECO:0007669"/>
    <property type="project" value="InterPro"/>
</dbReference>
<dbReference type="EMBL" id="LBSX01000022">
    <property type="protein sequence ID" value="KKQ26821.1"/>
    <property type="molecule type" value="Genomic_DNA"/>
</dbReference>
<dbReference type="STRING" id="1619046.US42_C0022G0004"/>
<accession>A0A0G0JF85</accession>
<dbReference type="InterPro" id="IPR013815">
    <property type="entry name" value="ATP_grasp_subdomain_1"/>
</dbReference>
<dbReference type="SUPFAM" id="SSF56059">
    <property type="entry name" value="Glutathione synthetase ATP-binding domain-like"/>
    <property type="match status" value="1"/>
</dbReference>
<dbReference type="AlphaFoldDB" id="A0A0G0JF85"/>
<organism evidence="1 2">
    <name type="scientific">Candidatus Magasanikbacteria bacterium GW2011_GWC2_37_14</name>
    <dbReference type="NCBI Taxonomy" id="1619046"/>
    <lineage>
        <taxon>Bacteria</taxon>
        <taxon>Candidatus Magasanikiibacteriota</taxon>
    </lineage>
</organism>
<sequence length="403" mass="46013">MSILFPKPCADCGSAPVNHWSERTEARILYYFLPVFKPLSKFVFWLGKLLSPINNKILYYLILFLARLKILQIKNKPDEKNNWRSRVLWEEAEKRGIIMKEIRPFGVYIDNYWSEFKGKRYFFEGLPRPNGQFYPALEWMDDKSEMSRRFLKQGFPVARGGVIKTFKQAKKVFVDLVKPVITKPNEGSRSRHTTIHIINEAELLVAFKKGKQLCPWVAIQEELVGSVYRATVINRKLVAVLRRDPACVVGNGISNVKQLITKENKNPLRQGPLFHIIPEDKTVTEELAYQNLTWESVPGKDKRIALGTKTSRGVGGGIANVTAQTHPDNIKLFNDVGAYLNDPIVGIDFIIADIKKSWCDTPRCGIIECNSLPFIDLHHFPLEGEPVNVASKVWDWVYPASAN</sequence>
<evidence type="ECO:0000313" key="1">
    <source>
        <dbReference type="EMBL" id="KKQ26821.1"/>
    </source>
</evidence>
<evidence type="ECO:0008006" key="3">
    <source>
        <dbReference type="Google" id="ProtNLM"/>
    </source>
</evidence>
<dbReference type="Gene3D" id="3.30.1490.20">
    <property type="entry name" value="ATP-grasp fold, A domain"/>
    <property type="match status" value="1"/>
</dbReference>
<comment type="caution">
    <text evidence="1">The sequence shown here is derived from an EMBL/GenBank/DDBJ whole genome shotgun (WGS) entry which is preliminary data.</text>
</comment>
<proteinExistence type="predicted"/>
<protein>
    <recommendedName>
        <fullName evidence="3">ATP-grasp domain-containing protein</fullName>
    </recommendedName>
</protein>